<comment type="function">
    <text evidence="7">Involved in chromosome condensation, segregation and cell cycle progression. May participate in facilitating chromosome segregation by condensation DNA from both sides of a centrally located replisome during cell division. Not required for mini-F plasmid partitioning. Probably acts via its interaction with MukB and MukE. Overexpression results in anucleate cells. It has a calcium binding activity.</text>
</comment>
<keyword evidence="4 7" id="KW-0106">Calcium</keyword>
<dbReference type="Gene3D" id="1.10.225.40">
    <property type="entry name" value="MukF, C-terminal domain"/>
    <property type="match status" value="1"/>
</dbReference>
<dbReference type="HAMAP" id="MF_01803">
    <property type="entry name" value="MukF"/>
    <property type="match status" value="1"/>
</dbReference>
<evidence type="ECO:0000313" key="13">
    <source>
        <dbReference type="Proteomes" id="UP000509660"/>
    </source>
</evidence>
<evidence type="ECO:0000256" key="5">
    <source>
        <dbReference type="ARBA" id="ARBA00023067"/>
    </source>
</evidence>
<dbReference type="GO" id="GO:0006260">
    <property type="term" value="P:DNA replication"/>
    <property type="evidence" value="ECO:0007669"/>
    <property type="project" value="UniProtKB-UniRule"/>
</dbReference>
<dbReference type="GO" id="GO:0005509">
    <property type="term" value="F:calcium ion binding"/>
    <property type="evidence" value="ECO:0007669"/>
    <property type="project" value="UniProtKB-UniRule"/>
</dbReference>
<evidence type="ECO:0000256" key="8">
    <source>
        <dbReference type="SAM" id="Coils"/>
    </source>
</evidence>
<evidence type="ECO:0000313" key="12">
    <source>
        <dbReference type="EMBL" id="QLB40574.1"/>
    </source>
</evidence>
<evidence type="ECO:0000259" key="9">
    <source>
        <dbReference type="Pfam" id="PF03882"/>
    </source>
</evidence>
<dbReference type="InterPro" id="IPR038198">
    <property type="entry name" value="MukF_C_sf"/>
</dbReference>
<dbReference type="InterPro" id="IPR005582">
    <property type="entry name" value="Chromosome_partition_MukF"/>
</dbReference>
<dbReference type="AlphaFoldDB" id="A0A7D5HQT4"/>
<evidence type="ECO:0000256" key="1">
    <source>
        <dbReference type="ARBA" id="ARBA00022490"/>
    </source>
</evidence>
<dbReference type="Pfam" id="PF17192">
    <property type="entry name" value="MukF_M"/>
    <property type="match status" value="1"/>
</dbReference>
<dbReference type="InterPro" id="IPR033440">
    <property type="entry name" value="MukF_M"/>
</dbReference>
<reference evidence="12 13" key="1">
    <citation type="submission" date="2020-06" db="EMBL/GenBank/DDBJ databases">
        <title>Mannheimia pernigra sp. nov. isolated from bovine respiratory tract.</title>
        <authorList>
            <person name="Kuhnert P."/>
            <person name="Akarsu-Egger H."/>
        </authorList>
    </citation>
    <scope>NUCLEOTIDE SEQUENCE [LARGE SCALE GENOMIC DNA]</scope>
    <source>
        <strain evidence="12 13">BNO311</strain>
    </source>
</reference>
<dbReference type="InterPro" id="IPR036388">
    <property type="entry name" value="WH-like_DNA-bd_sf"/>
</dbReference>
<dbReference type="GO" id="GO:0009295">
    <property type="term" value="C:nucleoid"/>
    <property type="evidence" value="ECO:0007669"/>
    <property type="project" value="UniProtKB-SubCell"/>
</dbReference>
<evidence type="ECO:0000256" key="2">
    <source>
        <dbReference type="ARBA" id="ARBA00022618"/>
    </source>
</evidence>
<accession>A0A7D5HQT4</accession>
<dbReference type="CDD" id="cd16337">
    <property type="entry name" value="MukF_C"/>
    <property type="match status" value="1"/>
</dbReference>
<dbReference type="GO" id="GO:0007059">
    <property type="term" value="P:chromosome segregation"/>
    <property type="evidence" value="ECO:0007669"/>
    <property type="project" value="UniProtKB-UniRule"/>
</dbReference>
<proteinExistence type="inferred from homology"/>
<keyword evidence="8" id="KW-0175">Coiled coil</keyword>
<keyword evidence="13" id="KW-1185">Reference proteome</keyword>
<evidence type="ECO:0000256" key="3">
    <source>
        <dbReference type="ARBA" id="ARBA00022829"/>
    </source>
</evidence>
<dbReference type="InterPro" id="IPR033441">
    <property type="entry name" value="MukF_C"/>
</dbReference>
<dbReference type="Pfam" id="PF03882">
    <property type="entry name" value="WHD_KicB"/>
    <property type="match status" value="1"/>
</dbReference>
<dbReference type="Pfam" id="PF17193">
    <property type="entry name" value="MukF_C"/>
    <property type="match status" value="1"/>
</dbReference>
<keyword evidence="2 7" id="KW-0132">Cell division</keyword>
<dbReference type="NCBIfam" id="NF003615">
    <property type="entry name" value="PRK05260.1"/>
    <property type="match status" value="1"/>
</dbReference>
<feature type="coiled-coil region" evidence="8">
    <location>
        <begin position="206"/>
        <end position="240"/>
    </location>
</feature>
<feature type="region of interest" description="Leucine-zipper" evidence="7">
    <location>
        <begin position="213"/>
        <end position="241"/>
    </location>
</feature>
<dbReference type="RefSeq" id="WP_176809913.1">
    <property type="nucleotide sequence ID" value="NZ_CP055306.1"/>
</dbReference>
<name>A0A7D5HQT4_9PAST</name>
<evidence type="ECO:0000256" key="6">
    <source>
        <dbReference type="ARBA" id="ARBA00023306"/>
    </source>
</evidence>
<dbReference type="GO" id="GO:0005737">
    <property type="term" value="C:cytoplasm"/>
    <property type="evidence" value="ECO:0007669"/>
    <property type="project" value="UniProtKB-UniRule"/>
</dbReference>
<feature type="domain" description="Chromosome partition protein MukF C-terminal" evidence="11">
    <location>
        <begin position="288"/>
        <end position="445"/>
    </location>
</feature>
<evidence type="ECO:0000259" key="11">
    <source>
        <dbReference type="Pfam" id="PF17193"/>
    </source>
</evidence>
<feature type="domain" description="Chromosome partition protein MukF winged-helix" evidence="9">
    <location>
        <begin position="4"/>
        <end position="118"/>
    </location>
</feature>
<evidence type="ECO:0000256" key="7">
    <source>
        <dbReference type="HAMAP-Rule" id="MF_01803"/>
    </source>
</evidence>
<keyword evidence="5 7" id="KW-0226">DNA condensation</keyword>
<gene>
    <name evidence="7 12" type="primary">mukF</name>
    <name evidence="12" type="ORF">HV559_06665</name>
</gene>
<comment type="subcellular location">
    <subcellularLocation>
        <location evidence="7">Cytoplasm</location>
        <location evidence="7">Nucleoid</location>
    </subcellularLocation>
    <text evidence="7">Restricted to the nucleoid region.</text>
</comment>
<dbReference type="InterPro" id="IPR033439">
    <property type="entry name" value="MukF_WHTH"/>
</dbReference>
<dbReference type="InterPro" id="IPR036390">
    <property type="entry name" value="WH_DNA-bd_sf"/>
</dbReference>
<dbReference type="SUPFAM" id="SSF46785">
    <property type="entry name" value="Winged helix' DNA-binding domain"/>
    <property type="match status" value="1"/>
</dbReference>
<comment type="subunit">
    <text evidence="7">Interacts, and probably forms a ternary complex, with MukE and MukB via its C-terminal region. The complex formation is stimulated by calcium or magnesium. It is required for an interaction between MukE and MukB.</text>
</comment>
<feature type="domain" description="Chromosome partition protein MukF middle" evidence="10">
    <location>
        <begin position="122"/>
        <end position="286"/>
    </location>
</feature>
<keyword evidence="6 7" id="KW-0131">Cell cycle</keyword>
<protein>
    <recommendedName>
        <fullName evidence="7">Chromosome partition protein MukF</fullName>
    </recommendedName>
</protein>
<sequence length="448" mass="51432">MQNELAQTIPELISWTRDREFSLSLSSDRLAFLLAISIYNQEQTDGELLESDLIDLFRYVSNSFEQSDTTFTQRANNAINDLVRQRLLNRFSSEFTEGIAIYRITPLGVGISNYYIRQREFSTLRLSIQLSIVADEIQRASVAAEEGTAETKDARFWRNNVYAPLKYSVAEVFDSIDLSQRMMDENQHQIRERIAELLSQNWHEAIMSCEQLLDETSGNLRELQDTLNAAGDKLQAQLLRIQSCLLARDDLDFIDQLIVNLQNKLDRIISWGQQAIDLWIGYDRHVHKFIRTAIDMDKNRVFGQRLRQSIQTYYNNPWFLYTAKADSLLDLRDDEAMLNEAESVGELPNELEYESLSDVQEKIVSAIQAHLAPLRVEGKPIDLGIVLREQLAQFPESCHFDVARIIVDQAVKLGMASQDSQAVYPQWQLINEQGAKVQANVIDQFIGV</sequence>
<dbReference type="Gene3D" id="1.10.10.10">
    <property type="entry name" value="Winged helix-like DNA-binding domain superfamily/Winged helix DNA-binding domain"/>
    <property type="match status" value="1"/>
</dbReference>
<dbReference type="Proteomes" id="UP000509660">
    <property type="component" value="Chromosome"/>
</dbReference>
<dbReference type="InterPro" id="IPR036141">
    <property type="entry name" value="MukF_M_sp"/>
</dbReference>
<dbReference type="EMBL" id="CP055306">
    <property type="protein sequence ID" value="QLB40574.1"/>
    <property type="molecule type" value="Genomic_DNA"/>
</dbReference>
<dbReference type="SUPFAM" id="SSF140570">
    <property type="entry name" value="MukF C-terminal domain-like"/>
    <property type="match status" value="1"/>
</dbReference>
<dbReference type="GO" id="GO:0030261">
    <property type="term" value="P:chromosome condensation"/>
    <property type="evidence" value="ECO:0007669"/>
    <property type="project" value="UniProtKB-KW"/>
</dbReference>
<dbReference type="Gene3D" id="1.20.58.590">
    <property type="entry name" value="Chromosome partition protein MukF, middle domain"/>
    <property type="match status" value="1"/>
</dbReference>
<keyword evidence="1 7" id="KW-0963">Cytoplasm</keyword>
<keyword evidence="3 7" id="KW-0159">Chromosome partition</keyword>
<organism evidence="12 13">
    <name type="scientific">Mannheimia pernigra</name>
    <dbReference type="NCBI Taxonomy" id="111844"/>
    <lineage>
        <taxon>Bacteria</taxon>
        <taxon>Pseudomonadati</taxon>
        <taxon>Pseudomonadota</taxon>
        <taxon>Gammaproteobacteria</taxon>
        <taxon>Pasteurellales</taxon>
        <taxon>Pasteurellaceae</taxon>
        <taxon>Mannheimia</taxon>
    </lineage>
</organism>
<dbReference type="GO" id="GO:0051301">
    <property type="term" value="P:cell division"/>
    <property type="evidence" value="ECO:0007669"/>
    <property type="project" value="UniProtKB-KW"/>
</dbReference>
<comment type="similarity">
    <text evidence="7">Belongs to the MukF family.</text>
</comment>
<evidence type="ECO:0000256" key="4">
    <source>
        <dbReference type="ARBA" id="ARBA00022837"/>
    </source>
</evidence>
<evidence type="ECO:0000259" key="10">
    <source>
        <dbReference type="Pfam" id="PF17192"/>
    </source>
</evidence>